<evidence type="ECO:0000256" key="1">
    <source>
        <dbReference type="SAM" id="MobiDB-lite"/>
    </source>
</evidence>
<dbReference type="KEGG" id="lfi:LFML04_2298"/>
<evidence type="ECO:0000313" key="2">
    <source>
        <dbReference type="EMBL" id="AFS54488.1"/>
    </source>
</evidence>
<evidence type="ECO:0000313" key="3">
    <source>
        <dbReference type="Proteomes" id="UP000006177"/>
    </source>
</evidence>
<organism evidence="2 3">
    <name type="scientific">Leptospirillum ferriphilum (strain ML-04)</name>
    <dbReference type="NCBI Taxonomy" id="1048260"/>
    <lineage>
        <taxon>Bacteria</taxon>
        <taxon>Pseudomonadati</taxon>
        <taxon>Nitrospirota</taxon>
        <taxon>Nitrospiria</taxon>
        <taxon>Nitrospirales</taxon>
        <taxon>Nitrospiraceae</taxon>
        <taxon>Leptospirillum</taxon>
    </lineage>
</organism>
<dbReference type="AlphaFoldDB" id="J9ZEY3"/>
<sequence>MRTGSDKEPEGRDNGMGPFLHSHPGARKGELEALPVTE</sequence>
<proteinExistence type="predicted"/>
<dbReference type="HOGENOM" id="CLU_3329573_0_0_0"/>
<protein>
    <submittedName>
        <fullName evidence="2">Uncharacterized protein</fullName>
    </submittedName>
</protein>
<gene>
    <name evidence="2" type="ordered locus">LFML04_2298</name>
</gene>
<dbReference type="STRING" id="1048260.LFML04_2298"/>
<reference evidence="2 3" key="1">
    <citation type="journal article" date="2011" name="J. Microbiol.">
        <title>Complete genome of Leptospirillum ferriphilum ML-04 provides insight into its physiology and environmental adaptation.</title>
        <authorList>
            <person name="Mi S."/>
            <person name="Song J."/>
            <person name="Lin J."/>
            <person name="Che Y."/>
            <person name="Zheng H."/>
            <person name="Lin J."/>
        </authorList>
    </citation>
    <scope>NUCLEOTIDE SEQUENCE [LARGE SCALE GENOMIC DNA]</scope>
    <source>
        <strain evidence="2 3">ML-04</strain>
    </source>
</reference>
<feature type="region of interest" description="Disordered" evidence="1">
    <location>
        <begin position="1"/>
        <end position="38"/>
    </location>
</feature>
<dbReference type="EMBL" id="CP002919">
    <property type="protein sequence ID" value="AFS54488.1"/>
    <property type="molecule type" value="Genomic_DNA"/>
</dbReference>
<accession>J9ZEY3</accession>
<feature type="compositionally biased region" description="Basic and acidic residues" evidence="1">
    <location>
        <begin position="1"/>
        <end position="13"/>
    </location>
</feature>
<name>J9ZEY3_LEPFM</name>
<dbReference type="Proteomes" id="UP000006177">
    <property type="component" value="Chromosome"/>
</dbReference>